<dbReference type="AlphaFoldDB" id="A0A9P6AII1"/>
<comment type="caution">
    <text evidence="1">The sequence shown here is derived from an EMBL/GenBank/DDBJ whole genome shotgun (WGS) entry which is preliminary data.</text>
</comment>
<proteinExistence type="predicted"/>
<sequence>MVLNDGLEDEIDYIAFPNTGPVMMEARVNVLKVGEYSPSILDHLVEADNEVGIRELSMEADPTMTSLLDTIPKYDGNAHSMSCGSPDWLGLVALVIDSYVALVSKGWSSPSPVQCALNTQQIFSPAR</sequence>
<accession>A0A9P6AII1</accession>
<organism evidence="1 2">
    <name type="scientific">Hydnum rufescens UP504</name>
    <dbReference type="NCBI Taxonomy" id="1448309"/>
    <lineage>
        <taxon>Eukaryota</taxon>
        <taxon>Fungi</taxon>
        <taxon>Dikarya</taxon>
        <taxon>Basidiomycota</taxon>
        <taxon>Agaricomycotina</taxon>
        <taxon>Agaricomycetes</taxon>
        <taxon>Cantharellales</taxon>
        <taxon>Hydnaceae</taxon>
        <taxon>Hydnum</taxon>
    </lineage>
</organism>
<keyword evidence="2" id="KW-1185">Reference proteome</keyword>
<gene>
    <name evidence="1" type="ORF">BS47DRAFT_1399515</name>
</gene>
<evidence type="ECO:0000313" key="1">
    <source>
        <dbReference type="EMBL" id="KAF9506433.1"/>
    </source>
</evidence>
<name>A0A9P6AII1_9AGAM</name>
<dbReference type="EMBL" id="MU129111">
    <property type="protein sequence ID" value="KAF9506433.1"/>
    <property type="molecule type" value="Genomic_DNA"/>
</dbReference>
<evidence type="ECO:0000313" key="2">
    <source>
        <dbReference type="Proteomes" id="UP000886523"/>
    </source>
</evidence>
<dbReference type="Proteomes" id="UP000886523">
    <property type="component" value="Unassembled WGS sequence"/>
</dbReference>
<reference evidence="1" key="1">
    <citation type="journal article" date="2020" name="Nat. Commun.">
        <title>Large-scale genome sequencing of mycorrhizal fungi provides insights into the early evolution of symbiotic traits.</title>
        <authorList>
            <person name="Miyauchi S."/>
            <person name="Kiss E."/>
            <person name="Kuo A."/>
            <person name="Drula E."/>
            <person name="Kohler A."/>
            <person name="Sanchez-Garcia M."/>
            <person name="Morin E."/>
            <person name="Andreopoulos B."/>
            <person name="Barry K.W."/>
            <person name="Bonito G."/>
            <person name="Buee M."/>
            <person name="Carver A."/>
            <person name="Chen C."/>
            <person name="Cichocki N."/>
            <person name="Clum A."/>
            <person name="Culley D."/>
            <person name="Crous P.W."/>
            <person name="Fauchery L."/>
            <person name="Girlanda M."/>
            <person name="Hayes R.D."/>
            <person name="Keri Z."/>
            <person name="LaButti K."/>
            <person name="Lipzen A."/>
            <person name="Lombard V."/>
            <person name="Magnuson J."/>
            <person name="Maillard F."/>
            <person name="Murat C."/>
            <person name="Nolan M."/>
            <person name="Ohm R.A."/>
            <person name="Pangilinan J."/>
            <person name="Pereira M.F."/>
            <person name="Perotto S."/>
            <person name="Peter M."/>
            <person name="Pfister S."/>
            <person name="Riley R."/>
            <person name="Sitrit Y."/>
            <person name="Stielow J.B."/>
            <person name="Szollosi G."/>
            <person name="Zifcakova L."/>
            <person name="Stursova M."/>
            <person name="Spatafora J.W."/>
            <person name="Tedersoo L."/>
            <person name="Vaario L.M."/>
            <person name="Yamada A."/>
            <person name="Yan M."/>
            <person name="Wang P."/>
            <person name="Xu J."/>
            <person name="Bruns T."/>
            <person name="Baldrian P."/>
            <person name="Vilgalys R."/>
            <person name="Dunand C."/>
            <person name="Henrissat B."/>
            <person name="Grigoriev I.V."/>
            <person name="Hibbett D."/>
            <person name="Nagy L.G."/>
            <person name="Martin F.M."/>
        </authorList>
    </citation>
    <scope>NUCLEOTIDE SEQUENCE</scope>
    <source>
        <strain evidence="1">UP504</strain>
    </source>
</reference>
<protein>
    <submittedName>
        <fullName evidence="1">Uncharacterized protein</fullName>
    </submittedName>
</protein>